<dbReference type="GO" id="GO:0005886">
    <property type="term" value="C:plasma membrane"/>
    <property type="evidence" value="ECO:0007669"/>
    <property type="project" value="UniProtKB-SubCell"/>
</dbReference>
<feature type="transmembrane region" description="Helical" evidence="7">
    <location>
        <begin position="109"/>
        <end position="129"/>
    </location>
</feature>
<feature type="transmembrane region" description="Helical" evidence="7">
    <location>
        <begin position="37"/>
        <end position="56"/>
    </location>
</feature>
<evidence type="ECO:0000256" key="7">
    <source>
        <dbReference type="SAM" id="Phobius"/>
    </source>
</evidence>
<sequence>MNKISSSLYRRMRVMTAISRTLRELVTKPPILNDVNALLFSLKSFIAAMLAYYIALRIGLARPSWSIVTVYIVSQTSVGASLSRGVYRLVGTIVGALATVLIVPNFVNYPLICSVVLAGWIAFCLYFSLLDRTPRAYAFVLAGYTASLIGFPAVFDPGSIFEIAIVRVQEVIIGILSATLIHRYVLPKRITGQFNSTLSAALRDARQLVEGTLRGPCEKDGMPFQLASALQFLQGLGTHLPYDFANTVSRYGSRRLIHDRLARLLPLTTELRDRLQFLNRETSPPSAAMRILLEDIQAWLACEDMSQRGVTGEALIARAAALKLHLNSHAVTCTDRHFANLCSHLLEIIKVLQECDHLYGTLNQATSLFKNGIHRELKHGKGYVFHRDYLMAARSTLGAFITIVIGCILWIYSAWPDGATAVSILGVCCTLFGSFDTPAPHIIKYIIGSVYGVLISLIYSFILLPQVTEFNVLVAVLAPAFLFAGSLQARPSTTFMAMGITLTLPILSALGAEYSGDFAASLNTSIALFVATGFSVVSMSLLQTVQAEAAIKRLLQHSRRDIRRRALGPAPNEIYWTNLMIDRTALLLPRLQGRGKSSGDRINEMLHYLSIGNVVSQLRSLRVNFPGQTEMQLNGLLSVVAQYFSDKKHNRLLMRDCLQRKIDELIAGILSDTNIRADQLIELLIDLRIVLRLRDKEHIYDY</sequence>
<dbReference type="AlphaFoldDB" id="A0A848MMQ5"/>
<evidence type="ECO:0000256" key="2">
    <source>
        <dbReference type="ARBA" id="ARBA00022448"/>
    </source>
</evidence>
<evidence type="ECO:0000256" key="6">
    <source>
        <dbReference type="ARBA" id="ARBA00023136"/>
    </source>
</evidence>
<evidence type="ECO:0000313" key="8">
    <source>
        <dbReference type="EMBL" id="NMP27444.1"/>
    </source>
</evidence>
<feature type="transmembrane region" description="Helical" evidence="7">
    <location>
        <begin position="85"/>
        <end position="103"/>
    </location>
</feature>
<evidence type="ECO:0000256" key="5">
    <source>
        <dbReference type="ARBA" id="ARBA00022989"/>
    </source>
</evidence>
<dbReference type="EMBL" id="JAADJU010000005">
    <property type="protein sequence ID" value="NMP27444.1"/>
    <property type="molecule type" value="Genomic_DNA"/>
</dbReference>
<dbReference type="InterPro" id="IPR006726">
    <property type="entry name" value="PHBA_efflux_AaeB/fusaric-R"/>
</dbReference>
<proteinExistence type="predicted"/>
<evidence type="ECO:0000256" key="4">
    <source>
        <dbReference type="ARBA" id="ARBA00022692"/>
    </source>
</evidence>
<reference evidence="8 9" key="2">
    <citation type="submission" date="2020-06" db="EMBL/GenBank/DDBJ databases">
        <title>Polyphasic characterization of a Rahnella strain isolated from tree sap.</title>
        <authorList>
            <person name="Kim I.S."/>
        </authorList>
    </citation>
    <scope>NUCLEOTIDE SEQUENCE [LARGE SCALE GENOMIC DNA]</scope>
    <source>
        <strain evidence="8 9">SAP-1</strain>
    </source>
</reference>
<dbReference type="PANTHER" id="PTHR30509:SF9">
    <property type="entry name" value="MULTIDRUG RESISTANCE PROTEIN MDTO"/>
    <property type="match status" value="1"/>
</dbReference>
<keyword evidence="3" id="KW-1003">Cell membrane</keyword>
<gene>
    <name evidence="8" type="ORF">GW590_11260</name>
</gene>
<evidence type="ECO:0000313" key="9">
    <source>
        <dbReference type="Proteomes" id="UP000585363"/>
    </source>
</evidence>
<accession>A0A848MMQ5</accession>
<feature type="transmembrane region" description="Helical" evidence="7">
    <location>
        <begin position="136"/>
        <end position="154"/>
    </location>
</feature>
<dbReference type="Pfam" id="PF04632">
    <property type="entry name" value="FUSC"/>
    <property type="match status" value="1"/>
</dbReference>
<evidence type="ECO:0000256" key="1">
    <source>
        <dbReference type="ARBA" id="ARBA00004651"/>
    </source>
</evidence>
<feature type="transmembrane region" description="Helical" evidence="7">
    <location>
        <begin position="494"/>
        <end position="512"/>
    </location>
</feature>
<feature type="transmembrane region" description="Helical" evidence="7">
    <location>
        <begin position="442"/>
        <end position="464"/>
    </location>
</feature>
<feature type="transmembrane region" description="Helical" evidence="7">
    <location>
        <begin position="470"/>
        <end position="487"/>
    </location>
</feature>
<feature type="transmembrane region" description="Helical" evidence="7">
    <location>
        <begin position="391"/>
        <end position="412"/>
    </location>
</feature>
<dbReference type="PANTHER" id="PTHR30509">
    <property type="entry name" value="P-HYDROXYBENZOIC ACID EFFLUX PUMP SUBUNIT-RELATED"/>
    <property type="match status" value="1"/>
</dbReference>
<dbReference type="GO" id="GO:0022857">
    <property type="term" value="F:transmembrane transporter activity"/>
    <property type="evidence" value="ECO:0007669"/>
    <property type="project" value="InterPro"/>
</dbReference>
<keyword evidence="5 7" id="KW-1133">Transmembrane helix</keyword>
<name>A0A848MMQ5_9GAMM</name>
<feature type="transmembrane region" description="Helical" evidence="7">
    <location>
        <begin position="518"/>
        <end position="542"/>
    </location>
</feature>
<keyword evidence="4 7" id="KW-0812">Transmembrane</keyword>
<comment type="caution">
    <text evidence="8">The sequence shown here is derived from an EMBL/GenBank/DDBJ whole genome shotgun (WGS) entry which is preliminary data.</text>
</comment>
<keyword evidence="2" id="KW-0813">Transport</keyword>
<dbReference type="Proteomes" id="UP000585363">
    <property type="component" value="Unassembled WGS sequence"/>
</dbReference>
<reference evidence="8 9" key="1">
    <citation type="submission" date="2020-01" db="EMBL/GenBank/DDBJ databases">
        <authorList>
            <person name="Lee S.D."/>
        </authorList>
    </citation>
    <scope>NUCLEOTIDE SEQUENCE [LARGE SCALE GENOMIC DNA]</scope>
    <source>
        <strain evidence="8 9">SAP-1</strain>
    </source>
</reference>
<protein>
    <submittedName>
        <fullName evidence="8">FUSC family protein</fullName>
    </submittedName>
</protein>
<evidence type="ECO:0000256" key="3">
    <source>
        <dbReference type="ARBA" id="ARBA00022475"/>
    </source>
</evidence>
<keyword evidence="9" id="KW-1185">Reference proteome</keyword>
<feature type="transmembrane region" description="Helical" evidence="7">
    <location>
        <begin position="160"/>
        <end position="181"/>
    </location>
</feature>
<keyword evidence="6 7" id="KW-0472">Membrane</keyword>
<organism evidence="8 9">
    <name type="scientific">Rouxiella aceris</name>
    <dbReference type="NCBI Taxonomy" id="2703884"/>
    <lineage>
        <taxon>Bacteria</taxon>
        <taxon>Pseudomonadati</taxon>
        <taxon>Pseudomonadota</taxon>
        <taxon>Gammaproteobacteria</taxon>
        <taxon>Enterobacterales</taxon>
        <taxon>Yersiniaceae</taxon>
        <taxon>Rouxiella</taxon>
    </lineage>
</organism>
<comment type="subcellular location">
    <subcellularLocation>
        <location evidence="1">Cell membrane</location>
        <topology evidence="1">Multi-pass membrane protein</topology>
    </subcellularLocation>
</comment>